<organism evidence="2">
    <name type="scientific">Physcomitrium patens</name>
    <name type="common">Spreading-leaved earth moss</name>
    <name type="synonym">Physcomitrella patens</name>
    <dbReference type="NCBI Taxonomy" id="3218"/>
    <lineage>
        <taxon>Eukaryota</taxon>
        <taxon>Viridiplantae</taxon>
        <taxon>Streptophyta</taxon>
        <taxon>Embryophyta</taxon>
        <taxon>Bryophyta</taxon>
        <taxon>Bryophytina</taxon>
        <taxon>Bryopsida</taxon>
        <taxon>Funariidae</taxon>
        <taxon>Funariales</taxon>
        <taxon>Funariaceae</taxon>
        <taxon>Physcomitrium</taxon>
    </lineage>
</organism>
<dbReference type="Proteomes" id="UP000006727">
    <property type="component" value="Chromosome 6"/>
</dbReference>
<proteinExistence type="predicted"/>
<gene>
    <name evidence="2" type="ORF">PHYPA_009003</name>
</gene>
<sequence>MGATGNIRSPRSYHRVRVGNDVHHSFFLSQQKSPPSPAEERNLGDHIKSMPSGNWLARQEWRKLICDCGVE</sequence>
<dbReference type="Gramene" id="Pp3c6_15880V3.1">
    <property type="protein sequence ID" value="Pp3c6_15880V3.1"/>
    <property type="gene ID" value="Pp3c6_15880"/>
</dbReference>
<keyword evidence="4" id="KW-1185">Reference proteome</keyword>
<dbReference type="EMBL" id="ABEU02000006">
    <property type="protein sequence ID" value="PNR52629.1"/>
    <property type="molecule type" value="Genomic_DNA"/>
</dbReference>
<feature type="region of interest" description="Disordered" evidence="1">
    <location>
        <begin position="27"/>
        <end position="49"/>
    </location>
</feature>
<reference evidence="2 4" key="1">
    <citation type="journal article" date="2008" name="Science">
        <title>The Physcomitrella genome reveals evolutionary insights into the conquest of land by plants.</title>
        <authorList>
            <person name="Rensing S."/>
            <person name="Lang D."/>
            <person name="Zimmer A."/>
            <person name="Terry A."/>
            <person name="Salamov A."/>
            <person name="Shapiro H."/>
            <person name="Nishiyama T."/>
            <person name="Perroud P.-F."/>
            <person name="Lindquist E."/>
            <person name="Kamisugi Y."/>
            <person name="Tanahashi T."/>
            <person name="Sakakibara K."/>
            <person name="Fujita T."/>
            <person name="Oishi K."/>
            <person name="Shin-I T."/>
            <person name="Kuroki Y."/>
            <person name="Toyoda A."/>
            <person name="Suzuki Y."/>
            <person name="Hashimoto A."/>
            <person name="Yamaguchi K."/>
            <person name="Sugano A."/>
            <person name="Kohara Y."/>
            <person name="Fujiyama A."/>
            <person name="Anterola A."/>
            <person name="Aoki S."/>
            <person name="Ashton N."/>
            <person name="Barbazuk W.B."/>
            <person name="Barker E."/>
            <person name="Bennetzen J."/>
            <person name="Bezanilla M."/>
            <person name="Blankenship R."/>
            <person name="Cho S.H."/>
            <person name="Dutcher S."/>
            <person name="Estelle M."/>
            <person name="Fawcett J.A."/>
            <person name="Gundlach H."/>
            <person name="Hanada K."/>
            <person name="Heyl A."/>
            <person name="Hicks K.A."/>
            <person name="Hugh J."/>
            <person name="Lohr M."/>
            <person name="Mayer K."/>
            <person name="Melkozernov A."/>
            <person name="Murata T."/>
            <person name="Nelson D."/>
            <person name="Pils B."/>
            <person name="Prigge M."/>
            <person name="Reiss B."/>
            <person name="Renner T."/>
            <person name="Rombauts S."/>
            <person name="Rushton P."/>
            <person name="Sanderfoot A."/>
            <person name="Schween G."/>
            <person name="Shiu S.-H."/>
            <person name="Stueber K."/>
            <person name="Theodoulou F.L."/>
            <person name="Tu H."/>
            <person name="Van de Peer Y."/>
            <person name="Verrier P.J."/>
            <person name="Waters E."/>
            <person name="Wood A."/>
            <person name="Yang L."/>
            <person name="Cove D."/>
            <person name="Cuming A."/>
            <person name="Hasebe M."/>
            <person name="Lucas S."/>
            <person name="Mishler D.B."/>
            <person name="Reski R."/>
            <person name="Grigoriev I."/>
            <person name="Quatrano R.S."/>
            <person name="Boore J.L."/>
        </authorList>
    </citation>
    <scope>NUCLEOTIDE SEQUENCE [LARGE SCALE GENOMIC DNA]</scope>
    <source>
        <strain evidence="3 4">cv. Gransden 2004</strain>
    </source>
</reference>
<dbReference type="Gramene" id="Pp3c6_15880V3.2">
    <property type="protein sequence ID" value="Pp3c6_15880V3.2"/>
    <property type="gene ID" value="Pp3c6_15880"/>
</dbReference>
<feature type="compositionally biased region" description="Basic and acidic residues" evidence="1">
    <location>
        <begin position="38"/>
        <end position="48"/>
    </location>
</feature>
<dbReference type="InParanoid" id="A0A2K1KFU2"/>
<evidence type="ECO:0000313" key="2">
    <source>
        <dbReference type="EMBL" id="PNR52629.1"/>
    </source>
</evidence>
<evidence type="ECO:0000313" key="4">
    <source>
        <dbReference type="Proteomes" id="UP000006727"/>
    </source>
</evidence>
<reference evidence="2 4" key="2">
    <citation type="journal article" date="2018" name="Plant J.">
        <title>The Physcomitrella patens chromosome-scale assembly reveals moss genome structure and evolution.</title>
        <authorList>
            <person name="Lang D."/>
            <person name="Ullrich K.K."/>
            <person name="Murat F."/>
            <person name="Fuchs J."/>
            <person name="Jenkins J."/>
            <person name="Haas F.B."/>
            <person name="Piednoel M."/>
            <person name="Gundlach H."/>
            <person name="Van Bel M."/>
            <person name="Meyberg R."/>
            <person name="Vives C."/>
            <person name="Morata J."/>
            <person name="Symeonidi A."/>
            <person name="Hiss M."/>
            <person name="Muchero W."/>
            <person name="Kamisugi Y."/>
            <person name="Saleh O."/>
            <person name="Blanc G."/>
            <person name="Decker E.L."/>
            <person name="van Gessel N."/>
            <person name="Grimwood J."/>
            <person name="Hayes R.D."/>
            <person name="Graham S.W."/>
            <person name="Gunter L.E."/>
            <person name="McDaniel S.F."/>
            <person name="Hoernstein S.N.W."/>
            <person name="Larsson A."/>
            <person name="Li F.W."/>
            <person name="Perroud P.F."/>
            <person name="Phillips J."/>
            <person name="Ranjan P."/>
            <person name="Rokshar D.S."/>
            <person name="Rothfels C.J."/>
            <person name="Schneider L."/>
            <person name="Shu S."/>
            <person name="Stevenson D.W."/>
            <person name="Thummler F."/>
            <person name="Tillich M."/>
            <person name="Villarreal Aguilar J.C."/>
            <person name="Widiez T."/>
            <person name="Wong G.K."/>
            <person name="Wymore A."/>
            <person name="Zhang Y."/>
            <person name="Zimmer A.D."/>
            <person name="Quatrano R.S."/>
            <person name="Mayer K.F.X."/>
            <person name="Goodstein D."/>
            <person name="Casacuberta J.M."/>
            <person name="Vandepoele K."/>
            <person name="Reski R."/>
            <person name="Cuming A.C."/>
            <person name="Tuskan G.A."/>
            <person name="Maumus F."/>
            <person name="Salse J."/>
            <person name="Schmutz J."/>
            <person name="Rensing S.A."/>
        </authorList>
    </citation>
    <scope>NUCLEOTIDE SEQUENCE [LARGE SCALE GENOMIC DNA]</scope>
    <source>
        <strain evidence="3 4">cv. Gransden 2004</strain>
    </source>
</reference>
<name>A0A2K1KFU2_PHYPA</name>
<evidence type="ECO:0000256" key="1">
    <source>
        <dbReference type="SAM" id="MobiDB-lite"/>
    </source>
</evidence>
<reference evidence="3" key="3">
    <citation type="submission" date="2020-12" db="UniProtKB">
        <authorList>
            <consortium name="EnsemblPlants"/>
        </authorList>
    </citation>
    <scope>IDENTIFICATION</scope>
</reference>
<accession>A0A2K1KFU2</accession>
<dbReference type="EnsemblPlants" id="Pp3c6_15880V3.1">
    <property type="protein sequence ID" value="Pp3c6_15880V3.1"/>
    <property type="gene ID" value="Pp3c6_15880"/>
</dbReference>
<protein>
    <submittedName>
        <fullName evidence="2 3">Uncharacterized protein</fullName>
    </submittedName>
</protein>
<dbReference type="EnsemblPlants" id="Pp3c6_15880V3.2">
    <property type="protein sequence ID" value="Pp3c6_15880V3.2"/>
    <property type="gene ID" value="Pp3c6_15880"/>
</dbReference>
<evidence type="ECO:0000313" key="3">
    <source>
        <dbReference type="EnsemblPlants" id="Pp3c6_15880V3.1"/>
    </source>
</evidence>
<dbReference type="AlphaFoldDB" id="A0A2K1KFU2"/>